<evidence type="ECO:0000313" key="3">
    <source>
        <dbReference type="Proteomes" id="UP000275348"/>
    </source>
</evidence>
<dbReference type="OrthoDB" id="9807907at2"/>
<comment type="caution">
    <text evidence="2">The sequence shown here is derived from an EMBL/GenBank/DDBJ whole genome shotgun (WGS) entry which is preliminary data.</text>
</comment>
<dbReference type="InterPro" id="IPR007421">
    <property type="entry name" value="Schlafen_AlbA_2_dom"/>
</dbReference>
<evidence type="ECO:0000313" key="2">
    <source>
        <dbReference type="EMBL" id="RLZ10454.1"/>
    </source>
</evidence>
<reference evidence="2 3" key="1">
    <citation type="submission" date="2018-10" db="EMBL/GenBank/DDBJ databases">
        <authorList>
            <person name="Chen X."/>
        </authorList>
    </citation>
    <scope>NUCLEOTIDE SEQUENCE [LARGE SCALE GENOMIC DNA]</scope>
    <source>
        <strain evidence="2 3">YIM 102668</strain>
    </source>
</reference>
<dbReference type="Proteomes" id="UP000275348">
    <property type="component" value="Unassembled WGS sequence"/>
</dbReference>
<sequence>MTNQEIENILSKGEGTRIEFKKCDDGKVPRSIYDTICSFLNKEGGVILAGVDDNGDVNGIPEDKLSSFITTVSTTVNNPSTIIHQYLFHLFLISIRRKILLLSN</sequence>
<dbReference type="InterPro" id="IPR038461">
    <property type="entry name" value="Schlafen_AlbA_2_dom_sf"/>
</dbReference>
<evidence type="ECO:0000259" key="1">
    <source>
        <dbReference type="Pfam" id="PF04326"/>
    </source>
</evidence>
<keyword evidence="3" id="KW-1185">Reference proteome</keyword>
<dbReference type="RefSeq" id="WP_121934400.1">
    <property type="nucleotide sequence ID" value="NZ_RDOJ01000007.1"/>
</dbReference>
<dbReference type="EMBL" id="RDOJ01000007">
    <property type="protein sequence ID" value="RLZ10454.1"/>
    <property type="molecule type" value="Genomic_DNA"/>
</dbReference>
<gene>
    <name evidence="2" type="ORF">EAH69_06590</name>
</gene>
<proteinExistence type="predicted"/>
<dbReference type="AlphaFoldDB" id="A0A3L9MGL1"/>
<feature type="domain" description="Schlafen AlbA-2" evidence="1">
    <location>
        <begin position="14"/>
        <end position="79"/>
    </location>
</feature>
<organism evidence="2 3">
    <name type="scientific">Faecalibacter macacae</name>
    <dbReference type="NCBI Taxonomy" id="1859289"/>
    <lineage>
        <taxon>Bacteria</taxon>
        <taxon>Pseudomonadati</taxon>
        <taxon>Bacteroidota</taxon>
        <taxon>Flavobacteriia</taxon>
        <taxon>Flavobacteriales</taxon>
        <taxon>Weeksellaceae</taxon>
        <taxon>Faecalibacter</taxon>
    </lineage>
</organism>
<dbReference type="Gene3D" id="3.30.950.30">
    <property type="entry name" value="Schlafen, AAA domain"/>
    <property type="match status" value="1"/>
</dbReference>
<protein>
    <recommendedName>
        <fullName evidence="1">Schlafen AlbA-2 domain-containing protein</fullName>
    </recommendedName>
</protein>
<name>A0A3L9MGL1_9FLAO</name>
<accession>A0A3L9MGL1</accession>
<dbReference type="Pfam" id="PF04326">
    <property type="entry name" value="SLFN_AlbA_2"/>
    <property type="match status" value="1"/>
</dbReference>
<dbReference type="PANTHER" id="PTHR30595:SF6">
    <property type="entry name" value="SCHLAFEN ALBA-2 DOMAIN-CONTAINING PROTEIN"/>
    <property type="match status" value="1"/>
</dbReference>
<dbReference type="PANTHER" id="PTHR30595">
    <property type="entry name" value="GLPR-RELATED TRANSCRIPTIONAL REPRESSOR"/>
    <property type="match status" value="1"/>
</dbReference>